<protein>
    <submittedName>
        <fullName evidence="1">Uncharacterized protein</fullName>
    </submittedName>
</protein>
<comment type="caution">
    <text evidence="1">The sequence shown here is derived from an EMBL/GenBank/DDBJ whole genome shotgun (WGS) entry which is preliminary data.</text>
</comment>
<accession>A0A3S0XEI3</accession>
<proteinExistence type="predicted"/>
<name>A0A3S0XEI3_9BURK</name>
<sequence length="202" mass="22661">MSSDQFDYKHIYSGLRAHLITEGAQDTKEITASIKLFFCQKYNIDYKILCSGGTHSEYMVDVLVTSFNPKQIFQQKTLDLVPETFRTHLAVESELGGTGASSPYGVMKNVGEDFVKLLLVRADRRVMIMTSLPYAHEAEEHVERRVESLRQLYGHFPTLSSGVLVVHIEGGQPKSTQVQVKIGESTIRGFLIPENGKSVHEL</sequence>
<organism evidence="1 2">
    <name type="scientific">Variovorax guangxiensis</name>
    <dbReference type="NCBI Taxonomy" id="1775474"/>
    <lineage>
        <taxon>Bacteria</taxon>
        <taxon>Pseudomonadati</taxon>
        <taxon>Pseudomonadota</taxon>
        <taxon>Betaproteobacteria</taxon>
        <taxon>Burkholderiales</taxon>
        <taxon>Comamonadaceae</taxon>
        <taxon>Variovorax</taxon>
    </lineage>
</organism>
<reference evidence="1 2" key="1">
    <citation type="submission" date="2018-12" db="EMBL/GenBank/DDBJ databases">
        <title>The genome sequences of Variovorax guangxiensis DSM 27352.</title>
        <authorList>
            <person name="Gao J."/>
            <person name="Sun J."/>
        </authorList>
    </citation>
    <scope>NUCLEOTIDE SEQUENCE [LARGE SCALE GENOMIC DNA]</scope>
    <source>
        <strain evidence="1 2">DSM 27352</strain>
    </source>
</reference>
<gene>
    <name evidence="1" type="ORF">EJP67_10680</name>
</gene>
<dbReference type="Proteomes" id="UP000281118">
    <property type="component" value="Unassembled WGS sequence"/>
</dbReference>
<dbReference type="RefSeq" id="WP_126021659.1">
    <property type="nucleotide sequence ID" value="NZ_RXFT01000003.1"/>
</dbReference>
<evidence type="ECO:0000313" key="1">
    <source>
        <dbReference type="EMBL" id="RUR67519.1"/>
    </source>
</evidence>
<dbReference type="EMBL" id="RXFT01000003">
    <property type="protein sequence ID" value="RUR67519.1"/>
    <property type="molecule type" value="Genomic_DNA"/>
</dbReference>
<dbReference type="AlphaFoldDB" id="A0A3S0XEI3"/>
<dbReference type="OrthoDB" id="9838032at2"/>
<evidence type="ECO:0000313" key="2">
    <source>
        <dbReference type="Proteomes" id="UP000281118"/>
    </source>
</evidence>